<accession>A0A177CRS2</accession>
<dbReference type="PANTHER" id="PTHR47250">
    <property type="entry name" value="HISTONE-LYSINE N-METHYLTRANSFERASE SET-6"/>
    <property type="match status" value="1"/>
</dbReference>
<feature type="region of interest" description="Disordered" evidence="1">
    <location>
        <begin position="80"/>
        <end position="114"/>
    </location>
</feature>
<dbReference type="InterPro" id="IPR001214">
    <property type="entry name" value="SET_dom"/>
</dbReference>
<dbReference type="PANTHER" id="PTHR47250:SF3">
    <property type="entry name" value="HISTONE-LYSINE N-METHYLTRANSFERASE SET-6"/>
    <property type="match status" value="1"/>
</dbReference>
<evidence type="ECO:0000313" key="4">
    <source>
        <dbReference type="Proteomes" id="UP000077069"/>
    </source>
</evidence>
<sequence length="600" mass="68455">MDSTDHFEGLSKAIARTIEEHISKLKDSTGWPQEFKHPILRVEAFLEDQGPDQDQEDNPLRPFQVASSKIDLAPIFRARRTRRALDQQPDEEVSSRSSDESEPGSPHRRGVGRLRVANMHMIEEDVTEHQRQIATDTRSFPKRRKVASDKFVFRPSTLDKLIIGIWEQLHGTLDLNPQIISEQYAITVPVSSNVSIPNDNTAVEIRSTGPALQNDAFHRMNTLCRKVTQASRVCRSIEIVVQAKWIELFEDKIQMSIATMPHISKTKHHKQAFVEACQDFGWSEKELRNKMAIWRGYKEVKDAAGWVALIFAGMGIYRFCKYRVEFTKEAMKRLRNLRPQFEVAADTLHPHWRGLLTIIGDSSKLQFAGHPHDWVVSEDGALPVPLRSTYLDRESYFEFEQLEESVIDEREWRGEDPRWVPQANAVVQANGPGIYVCAVCDQNQSDEPALNSCYCFPNLFGCVKRKPPPVQIYRTNKGQNNGLLALAPFERGSGIGEFVGLITKGVRHVDVMDSATATTSYQIWQGRQGNFTRFINHSCKANAQFSQFTWLDTQHVILVSKGIEAGVEISVDYGDRYWAGLDKSCLCGESCCRYRRDRRR</sequence>
<dbReference type="AlphaFoldDB" id="A0A177CRS2"/>
<dbReference type="OrthoDB" id="10261904at2759"/>
<proteinExistence type="predicted"/>
<evidence type="ECO:0000259" key="2">
    <source>
        <dbReference type="PROSITE" id="PS50280"/>
    </source>
</evidence>
<evidence type="ECO:0000256" key="1">
    <source>
        <dbReference type="SAM" id="MobiDB-lite"/>
    </source>
</evidence>
<organism evidence="3 4">
    <name type="scientific">Paraphaeosphaeria sporulosa</name>
    <dbReference type="NCBI Taxonomy" id="1460663"/>
    <lineage>
        <taxon>Eukaryota</taxon>
        <taxon>Fungi</taxon>
        <taxon>Dikarya</taxon>
        <taxon>Ascomycota</taxon>
        <taxon>Pezizomycotina</taxon>
        <taxon>Dothideomycetes</taxon>
        <taxon>Pleosporomycetidae</taxon>
        <taxon>Pleosporales</taxon>
        <taxon>Massarineae</taxon>
        <taxon>Didymosphaeriaceae</taxon>
        <taxon>Paraphaeosphaeria</taxon>
    </lineage>
</organism>
<dbReference type="Pfam" id="PF00856">
    <property type="entry name" value="SET"/>
    <property type="match status" value="1"/>
</dbReference>
<dbReference type="Proteomes" id="UP000077069">
    <property type="component" value="Unassembled WGS sequence"/>
</dbReference>
<protein>
    <submittedName>
        <fullName evidence="3">SET domain-containing protein</fullName>
    </submittedName>
</protein>
<dbReference type="STRING" id="1460663.A0A177CRS2"/>
<feature type="domain" description="SET" evidence="2">
    <location>
        <begin position="468"/>
        <end position="574"/>
    </location>
</feature>
<dbReference type="PROSITE" id="PS50280">
    <property type="entry name" value="SET"/>
    <property type="match status" value="1"/>
</dbReference>
<name>A0A177CRS2_9PLEO</name>
<gene>
    <name evidence="3" type="ORF">CC84DRAFT_1161199</name>
</gene>
<dbReference type="InterPro" id="IPR053105">
    <property type="entry name" value="Class_V-like_SAM-MTase"/>
</dbReference>
<dbReference type="GeneID" id="28761160"/>
<dbReference type="RefSeq" id="XP_018040588.1">
    <property type="nucleotide sequence ID" value="XM_018177674.1"/>
</dbReference>
<evidence type="ECO:0000313" key="3">
    <source>
        <dbReference type="EMBL" id="OAG10223.1"/>
    </source>
</evidence>
<dbReference type="Gene3D" id="2.170.270.10">
    <property type="entry name" value="SET domain"/>
    <property type="match status" value="1"/>
</dbReference>
<dbReference type="EMBL" id="KV441549">
    <property type="protein sequence ID" value="OAG10223.1"/>
    <property type="molecule type" value="Genomic_DNA"/>
</dbReference>
<dbReference type="InterPro" id="IPR046341">
    <property type="entry name" value="SET_dom_sf"/>
</dbReference>
<dbReference type="SMART" id="SM00317">
    <property type="entry name" value="SET"/>
    <property type="match status" value="1"/>
</dbReference>
<dbReference type="InParanoid" id="A0A177CRS2"/>
<dbReference type="SUPFAM" id="SSF82199">
    <property type="entry name" value="SET domain"/>
    <property type="match status" value="1"/>
</dbReference>
<keyword evidence="4" id="KW-1185">Reference proteome</keyword>
<reference evidence="3 4" key="1">
    <citation type="submission" date="2016-05" db="EMBL/GenBank/DDBJ databases">
        <title>Comparative analysis of secretome profiles of manganese(II)-oxidizing ascomycete fungi.</title>
        <authorList>
            <consortium name="DOE Joint Genome Institute"/>
            <person name="Zeiner C.A."/>
            <person name="Purvine S.O."/>
            <person name="Zink E.M."/>
            <person name="Wu S."/>
            <person name="Pasa-Tolic L."/>
            <person name="Chaput D.L."/>
            <person name="Haridas S."/>
            <person name="Grigoriev I.V."/>
            <person name="Santelli C.M."/>
            <person name="Hansel C.M."/>
        </authorList>
    </citation>
    <scope>NUCLEOTIDE SEQUENCE [LARGE SCALE GENOMIC DNA]</scope>
    <source>
        <strain evidence="3 4">AP3s5-JAC2a</strain>
    </source>
</reference>